<reference evidence="1 2" key="1">
    <citation type="journal article" date="2019" name="Int. J. Syst. Evol. Microbiol.">
        <title>The Global Catalogue of Microorganisms (GCM) 10K type strain sequencing project: providing services to taxonomists for standard genome sequencing and annotation.</title>
        <authorList>
            <consortium name="The Broad Institute Genomics Platform"/>
            <consortium name="The Broad Institute Genome Sequencing Center for Infectious Disease"/>
            <person name="Wu L."/>
            <person name="Ma J."/>
        </authorList>
    </citation>
    <scope>NUCLEOTIDE SEQUENCE [LARGE SCALE GENOMIC DNA]</scope>
    <source>
        <strain evidence="1 2">JCM 14718</strain>
    </source>
</reference>
<protein>
    <submittedName>
        <fullName evidence="1">SRPBCC family protein</fullName>
    </submittedName>
</protein>
<evidence type="ECO:0000313" key="1">
    <source>
        <dbReference type="EMBL" id="GAA1696802.1"/>
    </source>
</evidence>
<accession>A0ABN2I109</accession>
<comment type="caution">
    <text evidence="1">The sequence shown here is derived from an EMBL/GenBank/DDBJ whole genome shotgun (WGS) entry which is preliminary data.</text>
</comment>
<dbReference type="InterPro" id="IPR019587">
    <property type="entry name" value="Polyketide_cyclase/dehydratase"/>
</dbReference>
<dbReference type="InterPro" id="IPR023393">
    <property type="entry name" value="START-like_dom_sf"/>
</dbReference>
<dbReference type="RefSeq" id="WP_163566754.1">
    <property type="nucleotide sequence ID" value="NZ_BAAANY010000020.1"/>
</dbReference>
<proteinExistence type="predicted"/>
<gene>
    <name evidence="1" type="ORF">GCM10009765_52650</name>
</gene>
<organism evidence="1 2">
    <name type="scientific">Fodinicola feengrottensis</name>
    <dbReference type="NCBI Taxonomy" id="435914"/>
    <lineage>
        <taxon>Bacteria</taxon>
        <taxon>Bacillati</taxon>
        <taxon>Actinomycetota</taxon>
        <taxon>Actinomycetes</taxon>
        <taxon>Mycobacteriales</taxon>
        <taxon>Fodinicola</taxon>
    </lineage>
</organism>
<sequence length="166" mass="18887">MRYADTPTVEVDTYIQAAPDLVWDHVIDFDLMVSMSPELRGFEWEGEGDGPAVGRSYVGKNFHKDFGEWQTTSTVIAYDPPREFAWAVSDVDFPSSIWRFRLRPEGGGTVLSQWMQMGPARSGLSFAIDRMPDKEERIVARRLGEFRTAMENNLRTFKKLSEEAAG</sequence>
<dbReference type="Proteomes" id="UP001500618">
    <property type="component" value="Unassembled WGS sequence"/>
</dbReference>
<dbReference type="SUPFAM" id="SSF55961">
    <property type="entry name" value="Bet v1-like"/>
    <property type="match status" value="1"/>
</dbReference>
<dbReference type="CDD" id="cd07812">
    <property type="entry name" value="SRPBCC"/>
    <property type="match status" value="1"/>
</dbReference>
<keyword evidence="2" id="KW-1185">Reference proteome</keyword>
<evidence type="ECO:0000313" key="2">
    <source>
        <dbReference type="Proteomes" id="UP001500618"/>
    </source>
</evidence>
<dbReference type="Gene3D" id="3.30.530.20">
    <property type="match status" value="1"/>
</dbReference>
<dbReference type="EMBL" id="BAAANY010000020">
    <property type="protein sequence ID" value="GAA1696802.1"/>
    <property type="molecule type" value="Genomic_DNA"/>
</dbReference>
<name>A0ABN2I109_9ACTN</name>
<dbReference type="Pfam" id="PF10604">
    <property type="entry name" value="Polyketide_cyc2"/>
    <property type="match status" value="1"/>
</dbReference>